<name>A0ABR3FI43_9AGAR</name>
<feature type="region of interest" description="Disordered" evidence="1">
    <location>
        <begin position="1"/>
        <end position="23"/>
    </location>
</feature>
<protein>
    <submittedName>
        <fullName evidence="2">Uncharacterized protein</fullName>
    </submittedName>
</protein>
<feature type="compositionally biased region" description="Polar residues" evidence="1">
    <location>
        <begin position="1"/>
        <end position="20"/>
    </location>
</feature>
<reference evidence="2 3" key="1">
    <citation type="submission" date="2024-02" db="EMBL/GenBank/DDBJ databases">
        <title>A draft genome for the cacao thread blight pathogen Marasmius crinis-equi.</title>
        <authorList>
            <person name="Cohen S.P."/>
            <person name="Baruah I.K."/>
            <person name="Amoako-Attah I."/>
            <person name="Bukari Y."/>
            <person name="Meinhardt L.W."/>
            <person name="Bailey B.A."/>
        </authorList>
    </citation>
    <scope>NUCLEOTIDE SEQUENCE [LARGE SCALE GENOMIC DNA]</scope>
    <source>
        <strain evidence="2 3">GH-76</strain>
    </source>
</reference>
<keyword evidence="3" id="KW-1185">Reference proteome</keyword>
<evidence type="ECO:0000313" key="2">
    <source>
        <dbReference type="EMBL" id="KAL0575014.1"/>
    </source>
</evidence>
<dbReference type="Proteomes" id="UP001465976">
    <property type="component" value="Unassembled WGS sequence"/>
</dbReference>
<accession>A0ABR3FI43</accession>
<comment type="caution">
    <text evidence="2">The sequence shown here is derived from an EMBL/GenBank/DDBJ whole genome shotgun (WGS) entry which is preliminary data.</text>
</comment>
<sequence>MSPSSESTANVNSHPQQSKDLVSIEEDIARISSIISPEHNTEHEEEISASNLAELLKQLESANGAMDGVESKLDGVLGQLDSLLEALEKKDTTETSETEIKKK</sequence>
<evidence type="ECO:0000256" key="1">
    <source>
        <dbReference type="SAM" id="MobiDB-lite"/>
    </source>
</evidence>
<proteinExistence type="predicted"/>
<evidence type="ECO:0000313" key="3">
    <source>
        <dbReference type="Proteomes" id="UP001465976"/>
    </source>
</evidence>
<gene>
    <name evidence="2" type="ORF">V5O48_006943</name>
</gene>
<organism evidence="2 3">
    <name type="scientific">Marasmius crinis-equi</name>
    <dbReference type="NCBI Taxonomy" id="585013"/>
    <lineage>
        <taxon>Eukaryota</taxon>
        <taxon>Fungi</taxon>
        <taxon>Dikarya</taxon>
        <taxon>Basidiomycota</taxon>
        <taxon>Agaricomycotina</taxon>
        <taxon>Agaricomycetes</taxon>
        <taxon>Agaricomycetidae</taxon>
        <taxon>Agaricales</taxon>
        <taxon>Marasmiineae</taxon>
        <taxon>Marasmiaceae</taxon>
        <taxon>Marasmius</taxon>
    </lineage>
</organism>
<dbReference type="EMBL" id="JBAHYK010000343">
    <property type="protein sequence ID" value="KAL0575014.1"/>
    <property type="molecule type" value="Genomic_DNA"/>
</dbReference>